<dbReference type="AlphaFoldDB" id="A0A0G1PNJ9"/>
<dbReference type="Proteomes" id="UP000034705">
    <property type="component" value="Unassembled WGS sequence"/>
</dbReference>
<accession>A0A0G1PNJ9</accession>
<organism evidence="2 3">
    <name type="scientific">Candidatus Uhrbacteria bacterium GW2011_GWF2_46_218</name>
    <dbReference type="NCBI Taxonomy" id="1619001"/>
    <lineage>
        <taxon>Bacteria</taxon>
        <taxon>Candidatus Uhriibacteriota</taxon>
    </lineage>
</organism>
<dbReference type="InterPro" id="IPR036894">
    <property type="entry name" value="YbaB-like_sf"/>
</dbReference>
<dbReference type="EMBL" id="LCMG01000001">
    <property type="protein sequence ID" value="KKU34364.1"/>
    <property type="molecule type" value="Genomic_DNA"/>
</dbReference>
<proteinExistence type="predicted"/>
<dbReference type="SUPFAM" id="SSF82607">
    <property type="entry name" value="YbaB-like"/>
    <property type="match status" value="1"/>
</dbReference>
<comment type="caution">
    <text evidence="2">The sequence shown here is derived from an EMBL/GenBank/DDBJ whole genome shotgun (WGS) entry which is preliminary data.</text>
</comment>
<evidence type="ECO:0000256" key="1">
    <source>
        <dbReference type="SAM" id="Coils"/>
    </source>
</evidence>
<dbReference type="PIRSF" id="PIRSF004555">
    <property type="entry name" value="UCP004555"/>
    <property type="match status" value="1"/>
</dbReference>
<dbReference type="Gene3D" id="3.30.1310.10">
    <property type="entry name" value="Nucleoid-associated protein YbaB-like domain"/>
    <property type="match status" value="1"/>
</dbReference>
<sequence length="99" mass="11338">MFNKIKAIKELRDQAKTMKNEFDQIIEKGEGSHGKIRVTMNGNQEILDLYIDDELLGNKERLTNGLKEAFKDVIKKIQHKMASRMKDMGGLDAFKNLGL</sequence>
<gene>
    <name evidence="2" type="ORF">UX45_C0001G0073</name>
</gene>
<feature type="coiled-coil region" evidence="1">
    <location>
        <begin position="1"/>
        <end position="28"/>
    </location>
</feature>
<evidence type="ECO:0000313" key="3">
    <source>
        <dbReference type="Proteomes" id="UP000034705"/>
    </source>
</evidence>
<dbReference type="InterPro" id="IPR004401">
    <property type="entry name" value="YbaB/EbfC"/>
</dbReference>
<evidence type="ECO:0000313" key="2">
    <source>
        <dbReference type="EMBL" id="KKU34364.1"/>
    </source>
</evidence>
<name>A0A0G1PNJ9_9BACT</name>
<protein>
    <submittedName>
        <fullName evidence="2">Nucleoid-associated protein</fullName>
    </submittedName>
</protein>
<reference evidence="2 3" key="1">
    <citation type="journal article" date="2015" name="Nature">
        <title>rRNA introns, odd ribosomes, and small enigmatic genomes across a large radiation of phyla.</title>
        <authorList>
            <person name="Brown C.T."/>
            <person name="Hug L.A."/>
            <person name="Thomas B.C."/>
            <person name="Sharon I."/>
            <person name="Castelle C.J."/>
            <person name="Singh A."/>
            <person name="Wilkins M.J."/>
            <person name="Williams K.H."/>
            <person name="Banfield J.F."/>
        </authorList>
    </citation>
    <scope>NUCLEOTIDE SEQUENCE [LARGE SCALE GENOMIC DNA]</scope>
</reference>
<keyword evidence="1" id="KW-0175">Coiled coil</keyword>
<dbReference type="Pfam" id="PF02575">
    <property type="entry name" value="YbaB_DNA_bd"/>
    <property type="match status" value="1"/>
</dbReference>
<dbReference type="GO" id="GO:0003677">
    <property type="term" value="F:DNA binding"/>
    <property type="evidence" value="ECO:0007669"/>
    <property type="project" value="InterPro"/>
</dbReference>